<feature type="transmembrane region" description="Helical" evidence="7">
    <location>
        <begin position="41"/>
        <end position="59"/>
    </location>
</feature>
<evidence type="ECO:0000256" key="6">
    <source>
        <dbReference type="ARBA" id="ARBA00023136"/>
    </source>
</evidence>
<comment type="subcellular location">
    <subcellularLocation>
        <location evidence="1">Cell membrane</location>
        <topology evidence="1">Multi-pass membrane protein</topology>
    </subcellularLocation>
</comment>
<sequence length="155" mass="16312">MNLPPDPSWFHLLIRLGLALFVGGTIGIDRQLRHKPAGMRTHMLVSLGAALFAIIPAEMGANIDAISRSAQGVATGVGFLGAGEILRTKRSEEKVKGLTSAAAVWVSAGLGFAAGCGLLGLATLGALMAFLVLRLNGVERRLTRNFDMNAIMDDD</sequence>
<keyword evidence="4 7" id="KW-0812">Transmembrane</keyword>
<evidence type="ECO:0000256" key="1">
    <source>
        <dbReference type="ARBA" id="ARBA00004651"/>
    </source>
</evidence>
<gene>
    <name evidence="9" type="ORF">VPK24_12035</name>
</gene>
<evidence type="ECO:0000256" key="5">
    <source>
        <dbReference type="ARBA" id="ARBA00022989"/>
    </source>
</evidence>
<evidence type="ECO:0000256" key="7">
    <source>
        <dbReference type="SAM" id="Phobius"/>
    </source>
</evidence>
<dbReference type="PANTHER" id="PTHR33778">
    <property type="entry name" value="PROTEIN MGTC"/>
    <property type="match status" value="1"/>
</dbReference>
<evidence type="ECO:0000313" key="10">
    <source>
        <dbReference type="Proteomes" id="UP001604335"/>
    </source>
</evidence>
<feature type="transmembrane region" description="Helical" evidence="7">
    <location>
        <begin position="12"/>
        <end position="29"/>
    </location>
</feature>
<evidence type="ECO:0000256" key="3">
    <source>
        <dbReference type="ARBA" id="ARBA00022475"/>
    </source>
</evidence>
<comment type="caution">
    <text evidence="9">The sequence shown here is derived from an EMBL/GenBank/DDBJ whole genome shotgun (WGS) entry which is preliminary data.</text>
</comment>
<dbReference type="RefSeq" id="WP_393013699.1">
    <property type="nucleotide sequence ID" value="NZ_JAZAQF010000070.1"/>
</dbReference>
<organism evidence="9 10">
    <name type="scientific">Limnothrix redekei LRLZ20PSL1</name>
    <dbReference type="NCBI Taxonomy" id="3112953"/>
    <lineage>
        <taxon>Bacteria</taxon>
        <taxon>Bacillati</taxon>
        <taxon>Cyanobacteriota</taxon>
        <taxon>Cyanophyceae</taxon>
        <taxon>Pseudanabaenales</taxon>
        <taxon>Pseudanabaenaceae</taxon>
        <taxon>Limnothrix</taxon>
    </lineage>
</organism>
<keyword evidence="6 7" id="KW-0472">Membrane</keyword>
<dbReference type="EMBL" id="JAZAQF010000070">
    <property type="protein sequence ID" value="MFG3818370.1"/>
    <property type="molecule type" value="Genomic_DNA"/>
</dbReference>
<dbReference type="Pfam" id="PF02308">
    <property type="entry name" value="MgtC"/>
    <property type="match status" value="1"/>
</dbReference>
<dbReference type="InterPro" id="IPR003416">
    <property type="entry name" value="MgtC/SapB/SrpB/YhiD_fam"/>
</dbReference>
<evidence type="ECO:0000259" key="8">
    <source>
        <dbReference type="Pfam" id="PF02308"/>
    </source>
</evidence>
<name>A0ABW7CB52_9CYAN</name>
<evidence type="ECO:0000313" key="9">
    <source>
        <dbReference type="EMBL" id="MFG3818370.1"/>
    </source>
</evidence>
<accession>A0ABW7CB52</accession>
<protein>
    <submittedName>
        <fullName evidence="9">MgtC/SapB family protein</fullName>
    </submittedName>
</protein>
<keyword evidence="5 7" id="KW-1133">Transmembrane helix</keyword>
<comment type="similarity">
    <text evidence="2">Belongs to the MgtC/SapB family.</text>
</comment>
<proteinExistence type="inferred from homology"/>
<reference evidence="10" key="1">
    <citation type="journal article" date="2024" name="Algal Res.">
        <title>Biochemical, toxicological and genomic investigation of a high-biomass producing Limnothrix strain isolated from Italian shallow drinking water reservoir.</title>
        <authorList>
            <person name="Simonazzi M."/>
            <person name="Shishido T.K."/>
            <person name="Delbaje E."/>
            <person name="Wahlsten M."/>
            <person name="Fewer D.P."/>
            <person name="Sivonen K."/>
            <person name="Pezzolesi L."/>
            <person name="Pistocchi R."/>
        </authorList>
    </citation>
    <scope>NUCLEOTIDE SEQUENCE [LARGE SCALE GENOMIC DNA]</scope>
    <source>
        <strain evidence="10">LRLZ20PSL1</strain>
    </source>
</reference>
<feature type="domain" description="MgtC/SapB/SrpB/YhiD N-terminal" evidence="8">
    <location>
        <begin position="16"/>
        <end position="135"/>
    </location>
</feature>
<dbReference type="PRINTS" id="PR01837">
    <property type="entry name" value="MGTCSAPBPROT"/>
</dbReference>
<dbReference type="InterPro" id="IPR049177">
    <property type="entry name" value="MgtC_SapB_SrpB_YhiD_N"/>
</dbReference>
<keyword evidence="3" id="KW-1003">Cell membrane</keyword>
<feature type="transmembrane region" description="Helical" evidence="7">
    <location>
        <begin position="102"/>
        <end position="133"/>
    </location>
</feature>
<dbReference type="Proteomes" id="UP001604335">
    <property type="component" value="Unassembled WGS sequence"/>
</dbReference>
<keyword evidence="10" id="KW-1185">Reference proteome</keyword>
<evidence type="ECO:0000256" key="4">
    <source>
        <dbReference type="ARBA" id="ARBA00022692"/>
    </source>
</evidence>
<evidence type="ECO:0000256" key="2">
    <source>
        <dbReference type="ARBA" id="ARBA00009298"/>
    </source>
</evidence>
<dbReference type="PANTHER" id="PTHR33778:SF1">
    <property type="entry name" value="MAGNESIUM TRANSPORTER YHID-RELATED"/>
    <property type="match status" value="1"/>
</dbReference>